<keyword evidence="3 9" id="KW-1134">Transmembrane beta strand</keyword>
<dbReference type="EMBL" id="QLIN01000014">
    <property type="protein sequence ID" value="RAI64839.1"/>
    <property type="molecule type" value="Genomic_DNA"/>
</dbReference>
<evidence type="ECO:0000259" key="15">
    <source>
        <dbReference type="Pfam" id="PF07715"/>
    </source>
</evidence>
<keyword evidence="6 10" id="KW-0798">TonB box</keyword>
<comment type="subcellular location">
    <subcellularLocation>
        <location evidence="1 9">Cell outer membrane</location>
        <topology evidence="1 9">Multi-pass membrane protein</topology>
    </subcellularLocation>
</comment>
<dbReference type="InterPro" id="IPR036942">
    <property type="entry name" value="Beta-barrel_TonB_sf"/>
</dbReference>
<dbReference type="PANTHER" id="PTHR47234:SF3">
    <property type="entry name" value="SECRETIN_TONB SHORT N-TERMINAL DOMAIN-CONTAINING PROTEIN"/>
    <property type="match status" value="1"/>
</dbReference>
<dbReference type="PANTHER" id="PTHR47234">
    <property type="match status" value="1"/>
</dbReference>
<keyword evidence="7 9" id="KW-0472">Membrane</keyword>
<feature type="chain" id="PRO_5016296474" evidence="13">
    <location>
        <begin position="34"/>
        <end position="831"/>
    </location>
</feature>
<dbReference type="PROSITE" id="PS52016">
    <property type="entry name" value="TONB_DEPENDENT_REC_3"/>
    <property type="match status" value="1"/>
</dbReference>
<evidence type="ECO:0000313" key="17">
    <source>
        <dbReference type="Proteomes" id="UP000249493"/>
    </source>
</evidence>
<dbReference type="Gene3D" id="2.170.130.10">
    <property type="entry name" value="TonB-dependent receptor, plug domain"/>
    <property type="match status" value="1"/>
</dbReference>
<dbReference type="InterPro" id="IPR000531">
    <property type="entry name" value="Beta-barrel_TonB"/>
</dbReference>
<evidence type="ECO:0000256" key="10">
    <source>
        <dbReference type="PROSITE-ProRule" id="PRU10143"/>
    </source>
</evidence>
<feature type="region of interest" description="Disordered" evidence="12">
    <location>
        <begin position="452"/>
        <end position="473"/>
    </location>
</feature>
<comment type="caution">
    <text evidence="16">The sequence shown here is derived from an EMBL/GenBank/DDBJ whole genome shotgun (WGS) entry which is preliminary data.</text>
</comment>
<dbReference type="InterPro" id="IPR010916">
    <property type="entry name" value="TonB_box_CS"/>
</dbReference>
<dbReference type="Pfam" id="PF07715">
    <property type="entry name" value="Plug"/>
    <property type="match status" value="1"/>
</dbReference>
<organism evidence="16 17">
    <name type="scientific">Pseudomonas fluorescens</name>
    <dbReference type="NCBI Taxonomy" id="294"/>
    <lineage>
        <taxon>Bacteria</taxon>
        <taxon>Pseudomonadati</taxon>
        <taxon>Pseudomonadota</taxon>
        <taxon>Gammaproteobacteria</taxon>
        <taxon>Pseudomonadales</taxon>
        <taxon>Pseudomonadaceae</taxon>
        <taxon>Pseudomonas</taxon>
    </lineage>
</organism>
<dbReference type="GO" id="GO:0009279">
    <property type="term" value="C:cell outer membrane"/>
    <property type="evidence" value="ECO:0007669"/>
    <property type="project" value="UniProtKB-SubCell"/>
</dbReference>
<protein>
    <submittedName>
        <fullName evidence="16">TonB-dependent receptor</fullName>
    </submittedName>
</protein>
<evidence type="ECO:0000256" key="4">
    <source>
        <dbReference type="ARBA" id="ARBA00022692"/>
    </source>
</evidence>
<evidence type="ECO:0000256" key="11">
    <source>
        <dbReference type="RuleBase" id="RU003357"/>
    </source>
</evidence>
<dbReference type="PROSITE" id="PS00430">
    <property type="entry name" value="TONB_DEPENDENT_REC_1"/>
    <property type="match status" value="1"/>
</dbReference>
<evidence type="ECO:0000256" key="13">
    <source>
        <dbReference type="SAM" id="SignalP"/>
    </source>
</evidence>
<dbReference type="PROSITE" id="PS51257">
    <property type="entry name" value="PROKAR_LIPOPROTEIN"/>
    <property type="match status" value="1"/>
</dbReference>
<keyword evidence="4 9" id="KW-0812">Transmembrane</keyword>
<feature type="domain" description="TonB-dependent receptor-like beta-barrel" evidence="14">
    <location>
        <begin position="299"/>
        <end position="791"/>
    </location>
</feature>
<evidence type="ECO:0000256" key="5">
    <source>
        <dbReference type="ARBA" id="ARBA00022729"/>
    </source>
</evidence>
<keyword evidence="5 13" id="KW-0732">Signal</keyword>
<dbReference type="RefSeq" id="WP_111287683.1">
    <property type="nucleotide sequence ID" value="NZ_QLIN01000014.1"/>
</dbReference>
<dbReference type="SUPFAM" id="SSF56935">
    <property type="entry name" value="Porins"/>
    <property type="match status" value="1"/>
</dbReference>
<name>A0A327MQX6_PSEFL</name>
<sequence length="831" mass="90022">MVNCPTRRTAPSYPPLLVPLSIACGLASFNLEAAETSSPTLNTVVVTGNRGTEQRTVTTSPTPIDVVTGDQLRAVGKPSLLEALSKFIPSFNLPDRAGWDASGVVRSATLRGLTASHVLVLVNGKRRHTSATLNINGINSGAAPSDLDLIPVASIDHIEVLRDGAAAQYGSDAISGVINIILKQTTGGSSDTILGQNYDGKRGTGQEALNYGFEVGEAGVFNVSLDTRYQERDNKAGSNGYSSHYYPLADGSPDPREATASHHTYKGYGLPRSQLADVAYNLDLPLNDAVTLYSFSTLATRENNDGQNFRLPSGRNTITTGPNGFPDGYSPYWQINETDFQSAFGARGDDIGIGGWAWDLSSTYGRNYAKQRTYDNQNPSLGENTPNKFTSGIFIADQWVTNLDLKNRYEIGLAKPLDVAFGFEHRRDGYETRAGSEASYIDGGYVFPAGHPRAGQRPDPGAQVTNGITPDDAQKVSRNNVASYIDLGFYPVEQWYLGVAARYEHYNEGVGSTRSGKISSRYEFNPVFSVRGTISNGFRAPSLANEIFTARSTGFDTINGVYQSYNYAILPVDSAGAQALGAEPLKPERSTNFSLGFALTPSEDLSLTVDGYVINLRDRLVLSERFQGAGVASLLDSIGVPATAGAQFFTNGASTRTSGVDVVGNYRQNLYNFGIVRWTAALNYNHTQILSVDETPAQLTALNSSYQLLGRQARALITKTSPSSKAIFSADWAIHDFDVNLRLTRFGTYTEVNSSSDPSLDREYSAKWITDLDVAYALTKQLTVAIGAQNLFDKYPDHIGVPNSSFGDNWGSFSPFGFTGGYYYTRLQYAF</sequence>
<keyword evidence="2 9" id="KW-0813">Transport</keyword>
<feature type="short sequence motif" description="TonB box" evidence="10">
    <location>
        <begin position="43"/>
        <end position="49"/>
    </location>
</feature>
<evidence type="ECO:0000259" key="14">
    <source>
        <dbReference type="Pfam" id="PF00593"/>
    </source>
</evidence>
<accession>A0A327MQX6</accession>
<dbReference type="InterPro" id="IPR012910">
    <property type="entry name" value="Plug_dom"/>
</dbReference>
<gene>
    <name evidence="16" type="ORF">DOZ80_25625</name>
</gene>
<evidence type="ECO:0000256" key="9">
    <source>
        <dbReference type="PROSITE-ProRule" id="PRU01360"/>
    </source>
</evidence>
<feature type="domain" description="TonB-dependent receptor plug" evidence="15">
    <location>
        <begin position="58"/>
        <end position="177"/>
    </location>
</feature>
<dbReference type="Pfam" id="PF00593">
    <property type="entry name" value="TonB_dep_Rec_b-barrel"/>
    <property type="match status" value="1"/>
</dbReference>
<evidence type="ECO:0000256" key="3">
    <source>
        <dbReference type="ARBA" id="ARBA00022452"/>
    </source>
</evidence>
<evidence type="ECO:0000256" key="6">
    <source>
        <dbReference type="ARBA" id="ARBA00023077"/>
    </source>
</evidence>
<keyword evidence="8 9" id="KW-0998">Cell outer membrane</keyword>
<dbReference type="InterPro" id="IPR039426">
    <property type="entry name" value="TonB-dep_rcpt-like"/>
</dbReference>
<evidence type="ECO:0000256" key="1">
    <source>
        <dbReference type="ARBA" id="ARBA00004571"/>
    </source>
</evidence>
<evidence type="ECO:0000256" key="7">
    <source>
        <dbReference type="ARBA" id="ARBA00023136"/>
    </source>
</evidence>
<evidence type="ECO:0000256" key="2">
    <source>
        <dbReference type="ARBA" id="ARBA00022448"/>
    </source>
</evidence>
<evidence type="ECO:0000313" key="16">
    <source>
        <dbReference type="EMBL" id="RAI64839.1"/>
    </source>
</evidence>
<reference evidence="16 17" key="1">
    <citation type="submission" date="2018-06" db="EMBL/GenBank/DDBJ databases">
        <authorList>
            <person name="Zhirakovskaya E."/>
        </authorList>
    </citation>
    <scope>NUCLEOTIDE SEQUENCE [LARGE SCALE GENOMIC DNA]</scope>
    <source>
        <strain evidence="16 17">LY3</strain>
    </source>
</reference>
<dbReference type="InterPro" id="IPR037066">
    <property type="entry name" value="Plug_dom_sf"/>
</dbReference>
<feature type="signal peptide" evidence="13">
    <location>
        <begin position="1"/>
        <end position="33"/>
    </location>
</feature>
<proteinExistence type="inferred from homology"/>
<evidence type="ECO:0000256" key="12">
    <source>
        <dbReference type="SAM" id="MobiDB-lite"/>
    </source>
</evidence>
<evidence type="ECO:0000256" key="8">
    <source>
        <dbReference type="ARBA" id="ARBA00023237"/>
    </source>
</evidence>
<comment type="similarity">
    <text evidence="9 11">Belongs to the TonB-dependent receptor family.</text>
</comment>
<dbReference type="Proteomes" id="UP000249493">
    <property type="component" value="Unassembled WGS sequence"/>
</dbReference>
<dbReference type="AlphaFoldDB" id="A0A327MQX6"/>
<keyword evidence="16" id="KW-0675">Receptor</keyword>
<dbReference type="Gene3D" id="2.40.170.20">
    <property type="entry name" value="TonB-dependent receptor, beta-barrel domain"/>
    <property type="match status" value="1"/>
</dbReference>